<feature type="transmembrane region" description="Helical" evidence="1">
    <location>
        <begin position="12"/>
        <end position="30"/>
    </location>
</feature>
<name>A0ABV2LZG7_9FLAO</name>
<sequence length="145" mass="17430">MRKNKTYSKIDNLTGVISLLIIPVLFVGIFQKEIDNQNQNFLKLYLPPKDSFEMFTDYNYREKIEYKTMDLPVHFTIEQEIYLKAAVLKLQEENIQKTGLKFQLTDNHTYNDLVRLLNLMEITEQPQYCWHLEDNYFYVVNNFSN</sequence>
<protein>
    <recommendedName>
        <fullName evidence="4">Biopolymer transport protein ExbD</fullName>
    </recommendedName>
</protein>
<organism evidence="2 3">
    <name type="scientific">Moheibacter stercoris</name>
    <dbReference type="NCBI Taxonomy" id="1628251"/>
    <lineage>
        <taxon>Bacteria</taxon>
        <taxon>Pseudomonadati</taxon>
        <taxon>Bacteroidota</taxon>
        <taxon>Flavobacteriia</taxon>
        <taxon>Flavobacteriales</taxon>
        <taxon>Weeksellaceae</taxon>
        <taxon>Moheibacter</taxon>
    </lineage>
</organism>
<evidence type="ECO:0000313" key="2">
    <source>
        <dbReference type="EMBL" id="MET3732932.1"/>
    </source>
</evidence>
<evidence type="ECO:0000313" key="3">
    <source>
        <dbReference type="Proteomes" id="UP001549146"/>
    </source>
</evidence>
<keyword evidence="3" id="KW-1185">Reference proteome</keyword>
<dbReference type="Proteomes" id="UP001549146">
    <property type="component" value="Unassembled WGS sequence"/>
</dbReference>
<keyword evidence="1" id="KW-1133">Transmembrane helix</keyword>
<keyword evidence="1" id="KW-0812">Transmembrane</keyword>
<proteinExistence type="predicted"/>
<evidence type="ECO:0008006" key="4">
    <source>
        <dbReference type="Google" id="ProtNLM"/>
    </source>
</evidence>
<accession>A0ABV2LZG7</accession>
<keyword evidence="1" id="KW-0472">Membrane</keyword>
<evidence type="ECO:0000256" key="1">
    <source>
        <dbReference type="SAM" id="Phobius"/>
    </source>
</evidence>
<dbReference type="RefSeq" id="WP_354510621.1">
    <property type="nucleotide sequence ID" value="NZ_JBEPMO010000024.1"/>
</dbReference>
<gene>
    <name evidence="2" type="ORF">ABID46_002524</name>
</gene>
<comment type="caution">
    <text evidence="2">The sequence shown here is derived from an EMBL/GenBank/DDBJ whole genome shotgun (WGS) entry which is preliminary data.</text>
</comment>
<reference evidence="2 3" key="1">
    <citation type="submission" date="2024-06" db="EMBL/GenBank/DDBJ databases">
        <title>Genomic Encyclopedia of Type Strains, Phase IV (KMG-IV): sequencing the most valuable type-strain genomes for metagenomic binning, comparative biology and taxonomic classification.</title>
        <authorList>
            <person name="Goeker M."/>
        </authorList>
    </citation>
    <scope>NUCLEOTIDE SEQUENCE [LARGE SCALE GENOMIC DNA]</scope>
    <source>
        <strain evidence="2 3">DSM 29388</strain>
    </source>
</reference>
<dbReference type="EMBL" id="JBEPMO010000024">
    <property type="protein sequence ID" value="MET3732932.1"/>
    <property type="molecule type" value="Genomic_DNA"/>
</dbReference>